<dbReference type="SMART" id="SM00955">
    <property type="entry name" value="RNB"/>
    <property type="match status" value="1"/>
</dbReference>
<dbReference type="CDD" id="cd18808">
    <property type="entry name" value="SF1_C_Upf1"/>
    <property type="match status" value="1"/>
</dbReference>
<proteinExistence type="predicted"/>
<dbReference type="OMA" id="NQAADEC"/>
<dbReference type="InterPro" id="IPR041677">
    <property type="entry name" value="DNA2/NAM7_AAA_11"/>
</dbReference>
<dbReference type="PANTHER" id="PTHR10887:SF495">
    <property type="entry name" value="HELICASE SENATAXIN ISOFORM X1-RELATED"/>
    <property type="match status" value="1"/>
</dbReference>
<sequence>MPPGAWAEGDFPAPAPAASRPSFLPKNVEAELHRFRTELRQLRPAFGACREARVPVHCLRWTHNAINSRMIFSGGRGEDTSIYGMVHDLFTGRLKPDDLPPLQVVMDGDFELFSLNNRRLAALKMYQALCGHEVLKVLCKIFHKDDQEISAKYRAAKSTTKELAHGCGILPHGDRPEAWHLGEPLFRRDQEWCVPFGPGLGNGQPAALHEDVKEKVHDAWLLQDEEAEVTKQAKSISQKVRQADPSMQASEVFNRLHQAREHSGLGSDRTSSLAEVPVLPNVPDSSAAELDGKSQLVPNMASGLPGSGASGQISHMHEPVEEMRERPERENAELHNDAHAAGPGASARVPPALPFEVAVLTDAAARRLEAPLYTRVSVLKTSGVLLKVLLPDFKEAWVNYEDVDVDEEPNPAESAFQTQDDASFPPLSCRKSEKPAGWSAWTRRLRPCQGEPARPLGTVSVPSRPPQEPPALQATEAESSAPLPSSRPWAPPPSQPRMPLPQPPRSSLESETDSSPKGPASPMPKTAQELEPSEAPDVFLEEGSDSFRSVSEDGDLGSEAEEEEDVEPPSVEAAKLEKLLAEIRNQPEVVTVGDLKSRLVSGTFRVLSGSDFRNRRSRAQMVVDQGPTAMVGLRVHVIGSMNRNRAWDHDRCWVRILAARVELDEAAAKSRRQRRSEDLLRPWDAATADATVLFGQVLHSVQQLSPRQSRVVCVRSRLVRSLKSMCFRPINGKFPLITVPWNPQNPPPSLHDLHIVDLQSWANQLPLGCHEEVLHMESRDTDDAVLYAIKRSLNFCDWEDHSVLSSIPVGDVQHQELLQRSRRRQDLREQLAVCIEHPGWPGNFAFSLTEQALQVHVLDVTAYMANDMSGKDLELQARLRACSAWLADHLDQPSTASLPLLQPEFLDKVGFADASERLALTFTIPRDPRAPPLSIDHAESIVRCHRRLSYAEAEECLAGKAYGEVASLLGDLSLFALQLEAAAFESGESFPLEHWDPQVGLRDPAVAATLRARRIVGCCAFLVNRYAGHLLADAALWQSFLQEDVERSSMPCWIYTKPDAQHHRSLHRLLRNHPGVVSAGISTHEVLESLTSALDKDHLSGIQQYALQKAFLRQVRMALPGGFYRCQEAAEQMRRPRSLFQRPRLFHVSAPLDRYIDILGQRLLKRLKGWQPGVGQTWLRPTAQQVRETVDRTNARLDGLYNLAYGYVTKSPSSLEFDVEMQCLRVVNTDPWRKTGTRARWSIDPWGGTKVAVTVSRNFAQPIDHHAAANAMIVSSIEFDTCSGPVEMDIGHRMYPEVFSEFPDLKDTFKDAPCAAAAAAYSPPLQPSRLRLEKGTFQCNVLLGDEETQFEKGDLAILRCVDGDREVLLYGLVDRFEPAKTQYKVKRCNRPNCSRVNCDYLHPGEEVQEALFSLSVLLSEISCLAQRHQSQALNKAPVWGFRLQLIGIPVVDRQNLDLVRQLPEKLRTRQGRAESSPVAAHLTQLQAPSVQQEEKEKRPLASIAQVNRAIQDGEYKVTGTSINELQLTGLQCGLQHSFSVVQGPPGTGKTTFLVHLVTALANLENAPTKLAAEERTGRILVTTPSNQAADECLRKLVQGTTIPEQYITRVYARTIEYKYGSKLKGDPLDSNVSRTEHKVADDLQQHSLHFKVIHSKDVRGLDSRSSVRQFEYDQAYETAEQAILAKTKIVITTCSSALSHGALKESKRPEKQKRGRPEGPGLAFRSVIVDECAQATEPEVVLPLLRAQDRAILIGDHKQLGPVVTEHNLCKAYLVMLERPILERLANRKPSKAGPGRSLVSTMLEKQYRMHDTICSFPSRHFYDNRLQNAQGLSLKPPVPSVWPSKTDRVVWFDCSHPHSMGSVITVGSSRSLNMTVLENNTSLKNEGEAEIIIKVYKKLMESGHCRAEDVAIITPYKAQEQHIQRKLKELPGKLGKSAGMTAVGTVFSMQGSERHYILLSFVRSAAEGWALNHLSMQGSANELRVAVSQQSPGLRQTFESHIGIAGKATLLNVALTRAKSGLVIVANRTILSEGSEDFYQLAADLDERGCFVPEGCF</sequence>
<dbReference type="GO" id="GO:0004540">
    <property type="term" value="F:RNA nuclease activity"/>
    <property type="evidence" value="ECO:0007669"/>
    <property type="project" value="InterPro"/>
</dbReference>
<dbReference type="SUPFAM" id="SSF50249">
    <property type="entry name" value="Nucleic acid-binding proteins"/>
    <property type="match status" value="1"/>
</dbReference>
<dbReference type="OrthoDB" id="2285229at2759"/>
<dbReference type="Pfam" id="PF00773">
    <property type="entry name" value="RNB"/>
    <property type="match status" value="1"/>
</dbReference>
<evidence type="ECO:0000259" key="2">
    <source>
        <dbReference type="SMART" id="SM00955"/>
    </source>
</evidence>
<dbReference type="PANTHER" id="PTHR10887">
    <property type="entry name" value="DNA2/NAM7 HELICASE FAMILY"/>
    <property type="match status" value="1"/>
</dbReference>
<reference evidence="3 4" key="1">
    <citation type="submission" date="2016-02" db="EMBL/GenBank/DDBJ databases">
        <title>Genome analysis of coral dinoflagellate symbionts highlights evolutionary adaptations to a symbiotic lifestyle.</title>
        <authorList>
            <person name="Aranda M."/>
            <person name="Li Y."/>
            <person name="Liew Y.J."/>
            <person name="Baumgarten S."/>
            <person name="Simakov O."/>
            <person name="Wilson M."/>
            <person name="Piel J."/>
            <person name="Ashoor H."/>
            <person name="Bougouffa S."/>
            <person name="Bajic V.B."/>
            <person name="Ryu T."/>
            <person name="Ravasi T."/>
            <person name="Bayer T."/>
            <person name="Micklem G."/>
            <person name="Kim H."/>
            <person name="Bhak J."/>
            <person name="Lajeunesse T.C."/>
            <person name="Voolstra C.R."/>
        </authorList>
    </citation>
    <scope>NUCLEOTIDE SEQUENCE [LARGE SCALE GENOMIC DNA]</scope>
    <source>
        <strain evidence="3 4">CCMP2467</strain>
    </source>
</reference>
<gene>
    <name evidence="3" type="primary">2E4.130</name>
    <name evidence="3" type="ORF">AK812_SmicGene34508</name>
</gene>
<dbReference type="GO" id="GO:0004386">
    <property type="term" value="F:helicase activity"/>
    <property type="evidence" value="ECO:0007669"/>
    <property type="project" value="InterPro"/>
</dbReference>
<organism evidence="3 4">
    <name type="scientific">Symbiodinium microadriaticum</name>
    <name type="common">Dinoflagellate</name>
    <name type="synonym">Zooxanthella microadriatica</name>
    <dbReference type="NCBI Taxonomy" id="2951"/>
    <lineage>
        <taxon>Eukaryota</taxon>
        <taxon>Sar</taxon>
        <taxon>Alveolata</taxon>
        <taxon>Dinophyceae</taxon>
        <taxon>Suessiales</taxon>
        <taxon>Symbiodiniaceae</taxon>
        <taxon>Symbiodinium</taxon>
    </lineage>
</organism>
<evidence type="ECO:0000313" key="3">
    <source>
        <dbReference type="EMBL" id="OLP84597.1"/>
    </source>
</evidence>
<feature type="compositionally biased region" description="Acidic residues" evidence="1">
    <location>
        <begin position="552"/>
        <end position="567"/>
    </location>
</feature>
<protein>
    <submittedName>
        <fullName evidence="3">Regulator of nonsense transcripts 1-like</fullName>
    </submittedName>
</protein>
<comment type="caution">
    <text evidence="3">The sequence shown here is derived from an EMBL/GenBank/DDBJ whole genome shotgun (WGS) entry which is preliminary data.</text>
</comment>
<dbReference type="InterPro" id="IPR001900">
    <property type="entry name" value="RNase_II/R"/>
</dbReference>
<dbReference type="InterPro" id="IPR041679">
    <property type="entry name" value="DNA2/NAM7-like_C"/>
</dbReference>
<dbReference type="EMBL" id="LSRX01001030">
    <property type="protein sequence ID" value="OLP84597.1"/>
    <property type="molecule type" value="Genomic_DNA"/>
</dbReference>
<feature type="compositionally biased region" description="Low complexity" evidence="1">
    <location>
        <begin position="479"/>
        <end position="488"/>
    </location>
</feature>
<feature type="region of interest" description="Disordered" evidence="1">
    <location>
        <begin position="407"/>
        <end position="533"/>
    </location>
</feature>
<dbReference type="Gene3D" id="3.40.50.300">
    <property type="entry name" value="P-loop containing nucleotide triphosphate hydrolases"/>
    <property type="match status" value="2"/>
</dbReference>
<dbReference type="InterPro" id="IPR027417">
    <property type="entry name" value="P-loop_NTPase"/>
</dbReference>
<dbReference type="InterPro" id="IPR047187">
    <property type="entry name" value="SF1_C_Upf1"/>
</dbReference>
<dbReference type="Pfam" id="PF13087">
    <property type="entry name" value="AAA_12"/>
    <property type="match status" value="1"/>
</dbReference>
<feature type="compositionally biased region" description="Pro residues" evidence="1">
    <location>
        <begin position="489"/>
        <end position="504"/>
    </location>
</feature>
<dbReference type="InterPro" id="IPR045055">
    <property type="entry name" value="DNA2/NAM7-like"/>
</dbReference>
<dbReference type="SUPFAM" id="SSF52540">
    <property type="entry name" value="P-loop containing nucleoside triphosphate hydrolases"/>
    <property type="match status" value="1"/>
</dbReference>
<dbReference type="Pfam" id="PF13086">
    <property type="entry name" value="AAA_11"/>
    <property type="match status" value="1"/>
</dbReference>
<dbReference type="Proteomes" id="UP000186817">
    <property type="component" value="Unassembled WGS sequence"/>
</dbReference>
<feature type="region of interest" description="Disordered" evidence="1">
    <location>
        <begin position="546"/>
        <end position="570"/>
    </location>
</feature>
<accession>A0A1Q9CP06</accession>
<dbReference type="InterPro" id="IPR012340">
    <property type="entry name" value="NA-bd_OB-fold"/>
</dbReference>
<feature type="domain" description="RNB" evidence="2">
    <location>
        <begin position="824"/>
        <end position="1170"/>
    </location>
</feature>
<name>A0A1Q9CP06_SYMMI</name>
<dbReference type="GO" id="GO:0003723">
    <property type="term" value="F:RNA binding"/>
    <property type="evidence" value="ECO:0007669"/>
    <property type="project" value="InterPro"/>
</dbReference>
<evidence type="ECO:0000256" key="1">
    <source>
        <dbReference type="SAM" id="MobiDB-lite"/>
    </source>
</evidence>
<evidence type="ECO:0000313" key="4">
    <source>
        <dbReference type="Proteomes" id="UP000186817"/>
    </source>
</evidence>
<keyword evidence="4" id="KW-1185">Reference proteome</keyword>